<keyword evidence="9" id="KW-1185">Reference proteome</keyword>
<evidence type="ECO:0000256" key="3">
    <source>
        <dbReference type="ARBA" id="ARBA00022692"/>
    </source>
</evidence>
<dbReference type="Proteomes" id="UP000053392">
    <property type="component" value="Unassembled WGS sequence"/>
</dbReference>
<feature type="transmembrane region" description="Helical" evidence="7">
    <location>
        <begin position="442"/>
        <end position="465"/>
    </location>
</feature>
<dbReference type="GO" id="GO:0016020">
    <property type="term" value="C:membrane"/>
    <property type="evidence" value="ECO:0007669"/>
    <property type="project" value="UniProtKB-SubCell"/>
</dbReference>
<evidence type="ECO:0000256" key="7">
    <source>
        <dbReference type="SAM" id="Phobius"/>
    </source>
</evidence>
<dbReference type="PIRSF" id="PIRSF006060">
    <property type="entry name" value="AA_transporter"/>
    <property type="match status" value="1"/>
</dbReference>
<organism evidence="8 9">
    <name type="scientific">Cryptococcus deuterogattii Ram5</name>
    <dbReference type="NCBI Taxonomy" id="1296110"/>
    <lineage>
        <taxon>Eukaryota</taxon>
        <taxon>Fungi</taxon>
        <taxon>Dikarya</taxon>
        <taxon>Basidiomycota</taxon>
        <taxon>Agaricomycotina</taxon>
        <taxon>Tremellomycetes</taxon>
        <taxon>Tremellales</taxon>
        <taxon>Cryptococcaceae</taxon>
        <taxon>Cryptococcus</taxon>
        <taxon>Cryptococcus gattii species complex</taxon>
    </lineage>
</organism>
<keyword evidence="4 7" id="KW-1133">Transmembrane helix</keyword>
<dbReference type="Pfam" id="PF13520">
    <property type="entry name" value="AA_permease_2"/>
    <property type="match status" value="1"/>
</dbReference>
<feature type="transmembrane region" description="Helical" evidence="7">
    <location>
        <begin position="174"/>
        <end position="196"/>
    </location>
</feature>
<evidence type="ECO:0000256" key="6">
    <source>
        <dbReference type="SAM" id="MobiDB-lite"/>
    </source>
</evidence>
<protein>
    <submittedName>
        <fullName evidence="8">GabA permease</fullName>
    </submittedName>
</protein>
<feature type="compositionally biased region" description="Polar residues" evidence="6">
    <location>
        <begin position="1"/>
        <end position="17"/>
    </location>
</feature>
<dbReference type="InterPro" id="IPR004840">
    <property type="entry name" value="Amino_acid_permease_CS"/>
</dbReference>
<dbReference type="InterPro" id="IPR002293">
    <property type="entry name" value="AA/rel_permease1"/>
</dbReference>
<feature type="transmembrane region" description="Helical" evidence="7">
    <location>
        <begin position="203"/>
        <end position="221"/>
    </location>
</feature>
<reference evidence="8 9" key="1">
    <citation type="submission" date="2015-01" db="EMBL/GenBank/DDBJ databases">
        <title>The Genome Sequence of Cryptococcus gattii Ram5.</title>
        <authorList>
            <consortium name="The Broad Institute Genomics Platform"/>
            <person name="Cuomo C."/>
            <person name="Litvintseva A."/>
            <person name="Chen Y."/>
            <person name="Heitman J."/>
            <person name="Sun S."/>
            <person name="Springer D."/>
            <person name="Dromer F."/>
            <person name="Young S."/>
            <person name="Zeng Q."/>
            <person name="Gargeya S."/>
            <person name="Abouelleil A."/>
            <person name="Alvarado L."/>
            <person name="Chapman S.B."/>
            <person name="Gainer-Dewar J."/>
            <person name="Goldberg J."/>
            <person name="Griggs A."/>
            <person name="Gujja S."/>
            <person name="Hansen M."/>
            <person name="Howarth C."/>
            <person name="Imamovic A."/>
            <person name="Larimer J."/>
            <person name="Murphy C."/>
            <person name="Naylor J."/>
            <person name="Pearson M."/>
            <person name="Priest M."/>
            <person name="Roberts A."/>
            <person name="Saif S."/>
            <person name="Shea T."/>
            <person name="Sykes S."/>
            <person name="Wortman J."/>
            <person name="Nusbaum C."/>
            <person name="Birren B."/>
        </authorList>
    </citation>
    <scope>NUCLEOTIDE SEQUENCE [LARGE SCALE GENOMIC DNA]</scope>
    <source>
        <strain evidence="8 9">Ram5</strain>
    </source>
</reference>
<gene>
    <name evidence="8" type="ORF">I313_05060</name>
</gene>
<feature type="transmembrane region" description="Helical" evidence="7">
    <location>
        <begin position="282"/>
        <end position="303"/>
    </location>
</feature>
<name>A0A0D0UXM8_9TREE</name>
<evidence type="ECO:0000256" key="5">
    <source>
        <dbReference type="ARBA" id="ARBA00023136"/>
    </source>
</evidence>
<feature type="transmembrane region" description="Helical" evidence="7">
    <location>
        <begin position="51"/>
        <end position="70"/>
    </location>
</feature>
<dbReference type="Gene3D" id="1.20.1740.10">
    <property type="entry name" value="Amino acid/polyamine transporter I"/>
    <property type="match status" value="1"/>
</dbReference>
<feature type="transmembrane region" description="Helical" evidence="7">
    <location>
        <begin position="247"/>
        <end position="270"/>
    </location>
</feature>
<keyword evidence="5 7" id="KW-0472">Membrane</keyword>
<accession>A0A0D0UXM8</accession>
<feature type="transmembrane region" description="Helical" evidence="7">
    <location>
        <begin position="132"/>
        <end position="154"/>
    </location>
</feature>
<dbReference type="GO" id="GO:0006865">
    <property type="term" value="P:amino acid transport"/>
    <property type="evidence" value="ECO:0007669"/>
    <property type="project" value="InterPro"/>
</dbReference>
<feature type="transmembrane region" description="Helical" evidence="7">
    <location>
        <begin position="90"/>
        <end position="120"/>
    </location>
</feature>
<dbReference type="OrthoDB" id="3900342at2759"/>
<feature type="transmembrane region" description="Helical" evidence="7">
    <location>
        <begin position="323"/>
        <end position="346"/>
    </location>
</feature>
<feature type="transmembrane region" description="Helical" evidence="7">
    <location>
        <begin position="471"/>
        <end position="492"/>
    </location>
</feature>
<evidence type="ECO:0000256" key="4">
    <source>
        <dbReference type="ARBA" id="ARBA00022989"/>
    </source>
</evidence>
<dbReference type="GO" id="GO:0022857">
    <property type="term" value="F:transmembrane transporter activity"/>
    <property type="evidence" value="ECO:0007669"/>
    <property type="project" value="InterPro"/>
</dbReference>
<feature type="transmembrane region" description="Helical" evidence="7">
    <location>
        <begin position="372"/>
        <end position="394"/>
    </location>
</feature>
<feature type="transmembrane region" description="Helical" evidence="7">
    <location>
        <begin position="400"/>
        <end position="421"/>
    </location>
</feature>
<keyword evidence="2" id="KW-0813">Transport</keyword>
<dbReference type="PANTHER" id="PTHR45649">
    <property type="entry name" value="AMINO-ACID PERMEASE BAT1"/>
    <property type="match status" value="1"/>
</dbReference>
<comment type="subcellular location">
    <subcellularLocation>
        <location evidence="1">Membrane</location>
        <topology evidence="1">Multi-pass membrane protein</topology>
    </subcellularLocation>
</comment>
<dbReference type="AlphaFoldDB" id="A0A0D0UXM8"/>
<dbReference type="EMBL" id="KN847908">
    <property type="protein sequence ID" value="KIR38919.1"/>
    <property type="molecule type" value="Genomic_DNA"/>
</dbReference>
<dbReference type="HOGENOM" id="CLU_004495_5_0_1"/>
<evidence type="ECO:0000313" key="8">
    <source>
        <dbReference type="EMBL" id="KIR38919.1"/>
    </source>
</evidence>
<dbReference type="PROSITE" id="PS00218">
    <property type="entry name" value="AMINO_ACID_PERMEASE_1"/>
    <property type="match status" value="1"/>
</dbReference>
<evidence type="ECO:0000256" key="2">
    <source>
        <dbReference type="ARBA" id="ARBA00022448"/>
    </source>
</evidence>
<feature type="region of interest" description="Disordered" evidence="6">
    <location>
        <begin position="1"/>
        <end position="31"/>
    </location>
</feature>
<proteinExistence type="predicted"/>
<sequence length="524" mass="56197">MGISQIEETTSVHQQPVNDAESPSALTTGGRDGAAARLEEMGYKQELTRNLGMISVLGLSFAIMAVPFGTSTTLNIALTDGGPVTILYGWIFVSLVSLCMASSLAEICSVFPTSGGVYYWSAMLSTEKYSSFASYLTGWMGTVGNWTVTASITFGGSQLILAAATLFHEDYVPTAWQTCLVYWGALLVSLLCNIFFHKHLDKLNNICLWWTGASIIVTLLAKADNRNSAKFAFSHFDAQYSGWPSGWAWFVGLLQGAYTLTGYGMVASLCEEVNEPAREVPRAMVLSVAAAAVTGIVYLPLLAVASLQPMPLLYKEVTGSAGAALGLLCLILGIWVFAAIGSLTAASRCTWAFSRDGGIPASGWWKKVDQKFGIPVNSLILSTIVCALLGLIYLGSSAAFNAFTGVATICLGCSYAFPVFCSLLRRREAVRNASFSLGKFGYVINIITVIWISFSIILFCMPTAIPVTAGSMNYASVVFAGFSFIAALWYVVNARKHYHGPTLSTVRVGDSAEIVEEYSSSEKA</sequence>
<keyword evidence="3 7" id="KW-0812">Transmembrane</keyword>
<evidence type="ECO:0000256" key="1">
    <source>
        <dbReference type="ARBA" id="ARBA00004141"/>
    </source>
</evidence>
<dbReference type="PANTHER" id="PTHR45649:SF3">
    <property type="entry name" value="POLYAMINE TRANSPORTER TPO5"/>
    <property type="match status" value="1"/>
</dbReference>
<evidence type="ECO:0000313" key="9">
    <source>
        <dbReference type="Proteomes" id="UP000053392"/>
    </source>
</evidence>